<dbReference type="RefSeq" id="XP_025350626.1">
    <property type="nucleotide sequence ID" value="XM_025491053.1"/>
</dbReference>
<sequence>MKLNFFALPLAILLAFTAREAVASERKITSTGFQQVSRDSPHLMARDTPIDRRSKLRWFRKLRLRRKAKACIACGKPRTALPSRQSSPERHPVQQQASDHSTATYSGAGSSLPLVSQDKSLFSKEQTSPSPAGGPAGRMEFEKYSLETRSPCKWLKDKLKGCFRPPPPRGRGRVVVNNYRTQELMVLSQQAHDRDHGTIGIGGVQRAWKCKSRGTCVHAYSQQFEPPPPQADEDE</sequence>
<evidence type="ECO:0000256" key="2">
    <source>
        <dbReference type="SAM" id="SignalP"/>
    </source>
</evidence>
<name>A0A316UE26_9BASI</name>
<dbReference type="EMBL" id="KZ819321">
    <property type="protein sequence ID" value="PWN23466.1"/>
    <property type="molecule type" value="Genomic_DNA"/>
</dbReference>
<keyword evidence="2" id="KW-0732">Signal</keyword>
<evidence type="ECO:0000256" key="1">
    <source>
        <dbReference type="SAM" id="MobiDB-lite"/>
    </source>
</evidence>
<evidence type="ECO:0000313" key="3">
    <source>
        <dbReference type="EMBL" id="PWN23466.1"/>
    </source>
</evidence>
<dbReference type="Proteomes" id="UP000245942">
    <property type="component" value="Unassembled WGS sequence"/>
</dbReference>
<gene>
    <name evidence="3" type="ORF">BCV69DRAFT_275009</name>
</gene>
<evidence type="ECO:0000313" key="4">
    <source>
        <dbReference type="Proteomes" id="UP000245942"/>
    </source>
</evidence>
<keyword evidence="4" id="KW-1185">Reference proteome</keyword>
<proteinExistence type="predicted"/>
<accession>A0A316UE26</accession>
<dbReference type="AlphaFoldDB" id="A0A316UE26"/>
<protein>
    <submittedName>
        <fullName evidence="3">Uncharacterized protein</fullName>
    </submittedName>
</protein>
<organism evidence="3 4">
    <name type="scientific">Pseudomicrostroma glucosiphilum</name>
    <dbReference type="NCBI Taxonomy" id="1684307"/>
    <lineage>
        <taxon>Eukaryota</taxon>
        <taxon>Fungi</taxon>
        <taxon>Dikarya</taxon>
        <taxon>Basidiomycota</taxon>
        <taxon>Ustilaginomycotina</taxon>
        <taxon>Exobasidiomycetes</taxon>
        <taxon>Microstromatales</taxon>
        <taxon>Microstromatales incertae sedis</taxon>
        <taxon>Pseudomicrostroma</taxon>
    </lineage>
</organism>
<feature type="compositionally biased region" description="Polar residues" evidence="1">
    <location>
        <begin position="93"/>
        <end position="110"/>
    </location>
</feature>
<feature type="signal peptide" evidence="2">
    <location>
        <begin position="1"/>
        <end position="23"/>
    </location>
</feature>
<reference evidence="3 4" key="1">
    <citation type="journal article" date="2018" name="Mol. Biol. Evol.">
        <title>Broad Genomic Sampling Reveals a Smut Pathogenic Ancestry of the Fungal Clade Ustilaginomycotina.</title>
        <authorList>
            <person name="Kijpornyongpan T."/>
            <person name="Mondo S.J."/>
            <person name="Barry K."/>
            <person name="Sandor L."/>
            <person name="Lee J."/>
            <person name="Lipzen A."/>
            <person name="Pangilinan J."/>
            <person name="LaButti K."/>
            <person name="Hainaut M."/>
            <person name="Henrissat B."/>
            <person name="Grigoriev I.V."/>
            <person name="Spatafora J.W."/>
            <person name="Aime M.C."/>
        </authorList>
    </citation>
    <scope>NUCLEOTIDE SEQUENCE [LARGE SCALE GENOMIC DNA]</scope>
    <source>
        <strain evidence="3 4">MCA 4718</strain>
    </source>
</reference>
<dbReference type="GeneID" id="37012787"/>
<feature type="chain" id="PRO_5016262599" evidence="2">
    <location>
        <begin position="24"/>
        <end position="235"/>
    </location>
</feature>
<feature type="region of interest" description="Disordered" evidence="1">
    <location>
        <begin position="75"/>
        <end position="110"/>
    </location>
</feature>